<feature type="compositionally biased region" description="Low complexity" evidence="1">
    <location>
        <begin position="84"/>
        <end position="120"/>
    </location>
</feature>
<feature type="compositionally biased region" description="Polar residues" evidence="1">
    <location>
        <begin position="283"/>
        <end position="297"/>
    </location>
</feature>
<feature type="compositionally biased region" description="Low complexity" evidence="1">
    <location>
        <begin position="186"/>
        <end position="195"/>
    </location>
</feature>
<feature type="compositionally biased region" description="Acidic residues" evidence="1">
    <location>
        <begin position="483"/>
        <end position="500"/>
    </location>
</feature>
<feature type="region of interest" description="Disordered" evidence="1">
    <location>
        <begin position="899"/>
        <end position="977"/>
    </location>
</feature>
<feature type="region of interest" description="Disordered" evidence="1">
    <location>
        <begin position="709"/>
        <end position="731"/>
    </location>
</feature>
<feature type="compositionally biased region" description="Low complexity" evidence="1">
    <location>
        <begin position="911"/>
        <end position="925"/>
    </location>
</feature>
<evidence type="ECO:0000313" key="2">
    <source>
        <dbReference type="EMBL" id="KAK8243957.1"/>
    </source>
</evidence>
<sequence>MPNFVPKAFQRRKSAGNAMEDLLEKPTGTSSFRVMPRNEVQDSASPSFTVRRTVAARPVSSFEPRPIVSPVQHTRQPSYDDGIRNIGNRGSNGSSAGNSSRFYDTGSSQRYSSSSTLPSSTDIEEENLFTKKVPTPGDGGRTSSFTSFTRLPFGKKKSHKDLKSEPPKLFELEPMPDPMSGRDRALTASSSASTAHPPKLEDLPKADFGNDLSDLFGSFANDRRSAPLEDSAFALPPPPLSVRSGSDSALPPPPKALVPAVPPAPASPVRVVKRPDMIGSPYSWHSQDSNEALMSSSPPAPTPPRVETLPPAPATEPPPPPQPRATSTSPVYERKFGSNGLTKRPKAFEDEDARMVRDSFRKSRESRELERASAAQTAKRNQDDEPHSSDVSTKSASFSSGESSIHQHQPPSPPSPEFMDDSTPRARAQNEEEQPLFNRTSWNKSTSPNGRPGVRFEETKPKPRMTQAEFARLKRQHLREPQSDESESEADEYIDDDQEEEERKKMEEMRKIRQEQQEKMNAHREMMKKTTGGMNRPLSGERPGLNRSSLSSSELLGYHASAAFENAEDDSDDIPLGILKEHNFPKLGNRLSHASSHSNLRSASAQGFRPGSAMDGDHRGSLPPFARNLPADVPQEPYYGANLVQQSARESLGFGAIGPGPMGPGSAYGGSNSGVGASQPTLVNMIADAEQAKEARRGGSSKIYGSNTFGNSTFGQRIPQTTQQPQPQMQMPQQNMGMMPMQPMSFMPQQQMQQQMLMPPMNMGIQQMQIQMQQMQQMANLQQQMQNMLQQQQASMIPQPMMQSPMMQPGMMPQMPPQMPQSNFLTPNQGQRAMSMGNGPRPTSVFNPAGRTSTMNMSSMGQRFGSHLATGYAPSLAPSERSNIGKSARYRPVSQQIHDGSSTVMSQTTVQPAPAQQASFQQPSPERLTIRVKPKPARTPTEDDDEGWTSPKAKKWAAKSKDKENQQLPELTFSADE</sequence>
<feature type="compositionally biased region" description="Polar residues" evidence="1">
    <location>
        <begin position="899"/>
        <end position="910"/>
    </location>
</feature>
<proteinExistence type="predicted"/>
<keyword evidence="3" id="KW-1185">Reference proteome</keyword>
<feature type="compositionally biased region" description="Pro residues" evidence="1">
    <location>
        <begin position="250"/>
        <end position="266"/>
    </location>
</feature>
<feature type="region of interest" description="Disordered" evidence="1">
    <location>
        <begin position="1"/>
        <end position="550"/>
    </location>
</feature>
<feature type="compositionally biased region" description="Polar residues" evidence="1">
    <location>
        <begin position="592"/>
        <end position="605"/>
    </location>
</feature>
<evidence type="ECO:0000313" key="3">
    <source>
        <dbReference type="Proteomes" id="UP001492380"/>
    </source>
</evidence>
<feature type="compositionally biased region" description="Low complexity" evidence="1">
    <location>
        <begin position="719"/>
        <end position="731"/>
    </location>
</feature>
<gene>
    <name evidence="2" type="ORF">HDK90DRAFT_462836</name>
</gene>
<feature type="region of interest" description="Disordered" evidence="1">
    <location>
        <begin position="589"/>
        <end position="628"/>
    </location>
</feature>
<feature type="compositionally biased region" description="Polar residues" evidence="1">
    <location>
        <begin position="389"/>
        <end position="404"/>
    </location>
</feature>
<evidence type="ECO:0000256" key="1">
    <source>
        <dbReference type="SAM" id="MobiDB-lite"/>
    </source>
</evidence>
<accession>A0ABR1YZ52</accession>
<feature type="compositionally biased region" description="Basic and acidic residues" evidence="1">
    <location>
        <begin position="161"/>
        <end position="171"/>
    </location>
</feature>
<name>A0ABR1YZ52_9PEZI</name>
<feature type="compositionally biased region" description="Polar residues" evidence="1">
    <location>
        <begin position="437"/>
        <end position="449"/>
    </location>
</feature>
<comment type="caution">
    <text evidence="2">The sequence shown here is derived from an EMBL/GenBank/DDBJ whole genome shotgun (WGS) entry which is preliminary data.</text>
</comment>
<protein>
    <submittedName>
        <fullName evidence="2">Uncharacterized protein</fullName>
    </submittedName>
</protein>
<dbReference type="EMBL" id="JBBWRZ010000002">
    <property type="protein sequence ID" value="KAK8243957.1"/>
    <property type="molecule type" value="Genomic_DNA"/>
</dbReference>
<feature type="compositionally biased region" description="Basic and acidic residues" evidence="1">
    <location>
        <begin position="501"/>
        <end position="528"/>
    </location>
</feature>
<feature type="compositionally biased region" description="Polar residues" evidence="1">
    <location>
        <begin position="41"/>
        <end position="50"/>
    </location>
</feature>
<reference evidence="2 3" key="1">
    <citation type="submission" date="2024-04" db="EMBL/GenBank/DDBJ databases">
        <title>Phyllosticta paracitricarpa is synonymous to the EU quarantine fungus P. citricarpa based on phylogenomic analyses.</title>
        <authorList>
            <consortium name="Lawrence Berkeley National Laboratory"/>
            <person name="Van Ingen-Buijs V.A."/>
            <person name="Van Westerhoven A.C."/>
            <person name="Haridas S."/>
            <person name="Skiadas P."/>
            <person name="Martin F."/>
            <person name="Groenewald J.Z."/>
            <person name="Crous P.W."/>
            <person name="Seidl M.F."/>
        </authorList>
    </citation>
    <scope>NUCLEOTIDE SEQUENCE [LARGE SCALE GENOMIC DNA]</scope>
    <source>
        <strain evidence="2 3">CBS 123374</strain>
    </source>
</reference>
<dbReference type="PANTHER" id="PTHR42068:SF1">
    <property type="entry name" value="YALI0B18964P"/>
    <property type="match status" value="1"/>
</dbReference>
<feature type="compositionally biased region" description="Pro residues" evidence="1">
    <location>
        <begin position="298"/>
        <end position="323"/>
    </location>
</feature>
<dbReference type="Proteomes" id="UP001492380">
    <property type="component" value="Unassembled WGS sequence"/>
</dbReference>
<dbReference type="PANTHER" id="PTHR42068">
    <property type="entry name" value="YALI0B18964P"/>
    <property type="match status" value="1"/>
</dbReference>
<feature type="compositionally biased region" description="Basic and acidic residues" evidence="1">
    <location>
        <begin position="353"/>
        <end position="371"/>
    </location>
</feature>
<organism evidence="2 3">
    <name type="scientific">Phyllosticta capitalensis</name>
    <dbReference type="NCBI Taxonomy" id="121624"/>
    <lineage>
        <taxon>Eukaryota</taxon>
        <taxon>Fungi</taxon>
        <taxon>Dikarya</taxon>
        <taxon>Ascomycota</taxon>
        <taxon>Pezizomycotina</taxon>
        <taxon>Dothideomycetes</taxon>
        <taxon>Dothideomycetes incertae sedis</taxon>
        <taxon>Botryosphaeriales</taxon>
        <taxon>Phyllostictaceae</taxon>
        <taxon>Phyllosticta</taxon>
    </lineage>
</organism>